<organism evidence="2 3">
    <name type="scientific">Actinomadura macrotermitis</name>
    <dbReference type="NCBI Taxonomy" id="2585200"/>
    <lineage>
        <taxon>Bacteria</taxon>
        <taxon>Bacillati</taxon>
        <taxon>Actinomycetota</taxon>
        <taxon>Actinomycetes</taxon>
        <taxon>Streptosporangiales</taxon>
        <taxon>Thermomonosporaceae</taxon>
        <taxon>Actinomadura</taxon>
    </lineage>
</organism>
<feature type="transmembrane region" description="Helical" evidence="1">
    <location>
        <begin position="253"/>
        <end position="270"/>
    </location>
</feature>
<protein>
    <submittedName>
        <fullName evidence="2">Uncharacterized protein</fullName>
    </submittedName>
</protein>
<feature type="transmembrane region" description="Helical" evidence="1">
    <location>
        <begin position="102"/>
        <end position="128"/>
    </location>
</feature>
<dbReference type="EMBL" id="WEGH01000002">
    <property type="protein sequence ID" value="MQY05353.1"/>
    <property type="molecule type" value="Genomic_DNA"/>
</dbReference>
<reference evidence="2 3" key="1">
    <citation type="submission" date="2019-10" db="EMBL/GenBank/DDBJ databases">
        <title>Actinomadura rubteroloni sp. nov. and Actinomadura macrotermitis sp. nov., isolated from the gut of fungus growing-termite Macrotermes natalensis.</title>
        <authorList>
            <person name="Benndorf R."/>
            <person name="Martin K."/>
            <person name="Kuefner M."/>
            <person name="De Beer W."/>
            <person name="Kaster A.-K."/>
            <person name="Vollmers J."/>
            <person name="Poulsen M."/>
            <person name="Beemelmanns C."/>
        </authorList>
    </citation>
    <scope>NUCLEOTIDE SEQUENCE [LARGE SCALE GENOMIC DNA]</scope>
    <source>
        <strain evidence="2 3">RB68</strain>
    </source>
</reference>
<evidence type="ECO:0000313" key="2">
    <source>
        <dbReference type="EMBL" id="MQY05353.1"/>
    </source>
</evidence>
<sequence>MTDRLERHYRRLLLAYPRGYREANGGELTATLLEASPPGRRTPPAREAFALVRGGLAERARAATAGPRPWWVDGLHLALPPLILANTVAAFWTIYNHAWFGAVMALLMLPVVFGRARLALPVALFAALQVSGPTSDLGVGHGVPVSGWSVPLGFWAVAAILAVLAVRGDRLRRRSPLWLAATAAVLGYAHVSAVTGPPWTLLRAVVEVALLGLAVAATAVTRDGRWALASSLYLVGAIAPLAEYPFVPGWRSISYWGTLAALTLATVILPRRRARTL</sequence>
<accession>A0A7K0BVZ8</accession>
<comment type="caution">
    <text evidence="2">The sequence shown here is derived from an EMBL/GenBank/DDBJ whole genome shotgun (WGS) entry which is preliminary data.</text>
</comment>
<feature type="transmembrane region" description="Helical" evidence="1">
    <location>
        <begin position="177"/>
        <end position="195"/>
    </location>
</feature>
<proteinExistence type="predicted"/>
<keyword evidence="1" id="KW-1133">Transmembrane helix</keyword>
<gene>
    <name evidence="2" type="ORF">ACRB68_34260</name>
</gene>
<dbReference type="AlphaFoldDB" id="A0A7K0BVZ8"/>
<dbReference type="Proteomes" id="UP000487268">
    <property type="component" value="Unassembled WGS sequence"/>
</dbReference>
<evidence type="ECO:0000256" key="1">
    <source>
        <dbReference type="SAM" id="Phobius"/>
    </source>
</evidence>
<keyword evidence="1" id="KW-0472">Membrane</keyword>
<feature type="transmembrane region" description="Helical" evidence="1">
    <location>
        <begin position="201"/>
        <end position="220"/>
    </location>
</feature>
<keyword evidence="3" id="KW-1185">Reference proteome</keyword>
<evidence type="ECO:0000313" key="3">
    <source>
        <dbReference type="Proteomes" id="UP000487268"/>
    </source>
</evidence>
<dbReference type="OrthoDB" id="3528350at2"/>
<dbReference type="RefSeq" id="WP_153533418.1">
    <property type="nucleotide sequence ID" value="NZ_WEGH01000002.1"/>
</dbReference>
<name>A0A7K0BVZ8_9ACTN</name>
<keyword evidence="1" id="KW-0812">Transmembrane</keyword>
<feature type="transmembrane region" description="Helical" evidence="1">
    <location>
        <begin position="227"/>
        <end position="247"/>
    </location>
</feature>
<feature type="transmembrane region" description="Helical" evidence="1">
    <location>
        <begin position="148"/>
        <end position="165"/>
    </location>
</feature>